<dbReference type="Pfam" id="PF00995">
    <property type="entry name" value="Sec1"/>
    <property type="match status" value="1"/>
</dbReference>
<evidence type="ECO:0000256" key="2">
    <source>
        <dbReference type="SAM" id="MobiDB-lite"/>
    </source>
</evidence>
<dbReference type="EMBL" id="JAOPGA020000155">
    <property type="protein sequence ID" value="KAL0477228.1"/>
    <property type="molecule type" value="Genomic_DNA"/>
</dbReference>
<comment type="similarity">
    <text evidence="1">Belongs to the STXBP/unc-18/SEC1 family.</text>
</comment>
<dbReference type="InterPro" id="IPR036045">
    <property type="entry name" value="Sec1-like_sf"/>
</dbReference>
<dbReference type="GO" id="GO:0016192">
    <property type="term" value="P:vesicle-mediated transport"/>
    <property type="evidence" value="ECO:0007669"/>
    <property type="project" value="InterPro"/>
</dbReference>
<protein>
    <submittedName>
        <fullName evidence="3">Vacuolar protein sorting protein VPS45</fullName>
    </submittedName>
</protein>
<dbReference type="PANTHER" id="PTHR11679">
    <property type="entry name" value="VESICLE PROTEIN SORTING-ASSOCIATED"/>
    <property type="match status" value="1"/>
</dbReference>
<sequence>MSKGKQAAVPSMDAISGIRGYITGMIESVKGVKVLLVDESTKEIISVTYSQSDIMKSEVFLVDNLDSDKRERMPNVKCIVFVRPTKENVNRLKHELEDPKYQAYSIFFSNQISSDDLDRIAASDKRESVQHVYTFYADFIAIDRQLFVVPTKVTGLLKNNWNSPSLDRIIEGLTSVLCAMKKKPVIRFQSHSEVCKRIAAELRTGIDEKVDLFSSKHFRTSQAPLMLIIDRRNDPVTPLLTQWTYQAMLHELVGINNNRVRVTPKEQKKDENEAGGSKETQKEVVVSSQDSFYVDNQFSNWGDLCENIKKMMEEYSAKHSVKENINSIDDIAKFMSQYPQFRKFATEVSKHVALVSDLRSKIVARHLMDVSELEQDLVCGDDHNSFLKRLRELILSGKTTNEDALRLVLLYTIRYEGNGKEISSLKQLLKDKGAKDTSLIDSILRYGGRSQQDQNLFNASSGDDQGVLHSLVATIAKGFVDKEVKNVFTQHKPVLHNILDKLFKNKLNENTFPFMGQSDRSVPREVIVFIVGGVTYEEALTVHLFNTQQQQQQGNLNPNQGTSQSGAQKSVILGGTKVLNSTRFIRDLRELNRDDEDDDLL</sequence>
<dbReference type="Gene3D" id="1.25.40.60">
    <property type="match status" value="1"/>
</dbReference>
<evidence type="ECO:0000313" key="3">
    <source>
        <dbReference type="EMBL" id="KAL0477228.1"/>
    </source>
</evidence>
<accession>A0AAW2YIQ1</accession>
<organism evidence="3 4">
    <name type="scientific">Acrasis kona</name>
    <dbReference type="NCBI Taxonomy" id="1008807"/>
    <lineage>
        <taxon>Eukaryota</taxon>
        <taxon>Discoba</taxon>
        <taxon>Heterolobosea</taxon>
        <taxon>Tetramitia</taxon>
        <taxon>Eutetramitia</taxon>
        <taxon>Acrasidae</taxon>
        <taxon>Acrasis</taxon>
    </lineage>
</organism>
<dbReference type="Gene3D" id="3.90.830.10">
    <property type="entry name" value="Syntaxin Binding Protein 1, Chain A, domain 2"/>
    <property type="match status" value="1"/>
</dbReference>
<evidence type="ECO:0000256" key="1">
    <source>
        <dbReference type="ARBA" id="ARBA00009884"/>
    </source>
</evidence>
<dbReference type="Gene3D" id="3.40.50.2060">
    <property type="match status" value="1"/>
</dbReference>
<dbReference type="PIRSF" id="PIRSF005715">
    <property type="entry name" value="VPS45_Sec1"/>
    <property type="match status" value="1"/>
</dbReference>
<feature type="compositionally biased region" description="Basic and acidic residues" evidence="2">
    <location>
        <begin position="263"/>
        <end position="272"/>
    </location>
</feature>
<keyword evidence="4" id="KW-1185">Reference proteome</keyword>
<dbReference type="SUPFAM" id="SSF56815">
    <property type="entry name" value="Sec1/munc18-like (SM) proteins"/>
    <property type="match status" value="1"/>
</dbReference>
<dbReference type="InterPro" id="IPR027482">
    <property type="entry name" value="Sec1-like_dom2"/>
</dbReference>
<dbReference type="AlphaFoldDB" id="A0AAW2YIQ1"/>
<name>A0AAW2YIQ1_9EUKA</name>
<gene>
    <name evidence="3" type="ORF">AKO1_005869</name>
</gene>
<dbReference type="InterPro" id="IPR043127">
    <property type="entry name" value="Sec-1-like_dom3a"/>
</dbReference>
<proteinExistence type="inferred from homology"/>
<dbReference type="InterPro" id="IPR001619">
    <property type="entry name" value="Sec1-like"/>
</dbReference>
<dbReference type="Gene3D" id="3.40.50.1910">
    <property type="match status" value="1"/>
</dbReference>
<dbReference type="Proteomes" id="UP001431209">
    <property type="component" value="Unassembled WGS sequence"/>
</dbReference>
<reference evidence="3 4" key="1">
    <citation type="submission" date="2024-03" db="EMBL/GenBank/DDBJ databases">
        <title>The Acrasis kona genome and developmental transcriptomes reveal deep origins of eukaryotic multicellular pathways.</title>
        <authorList>
            <person name="Sheikh S."/>
            <person name="Fu C.-J."/>
            <person name="Brown M.W."/>
            <person name="Baldauf S.L."/>
        </authorList>
    </citation>
    <scope>NUCLEOTIDE SEQUENCE [LARGE SCALE GENOMIC DNA]</scope>
    <source>
        <strain evidence="3 4">ATCC MYA-3509</strain>
    </source>
</reference>
<evidence type="ECO:0000313" key="4">
    <source>
        <dbReference type="Proteomes" id="UP001431209"/>
    </source>
</evidence>
<comment type="caution">
    <text evidence="3">The sequence shown here is derived from an EMBL/GenBank/DDBJ whole genome shotgun (WGS) entry which is preliminary data.</text>
</comment>
<dbReference type="InterPro" id="IPR043154">
    <property type="entry name" value="Sec-1-like_dom1"/>
</dbReference>
<feature type="region of interest" description="Disordered" evidence="2">
    <location>
        <begin position="263"/>
        <end position="282"/>
    </location>
</feature>